<evidence type="ECO:0000313" key="3">
    <source>
        <dbReference type="Proteomes" id="UP001218629"/>
    </source>
</evidence>
<reference evidence="2 3" key="1">
    <citation type="submission" date="2022-03" db="EMBL/GenBank/DDBJ databases">
        <title>Streptomyces yunnanensis P86,complete genome.</title>
        <authorList>
            <person name="Chen S."/>
            <person name="Zhang Q."/>
        </authorList>
    </citation>
    <scope>NUCLEOTIDE SEQUENCE [LARGE SCALE GENOMIC DNA]</scope>
    <source>
        <strain evidence="2 3">P86</strain>
    </source>
</reference>
<dbReference type="RefSeq" id="WP_275310640.1">
    <property type="nucleotide sequence ID" value="NZ_CP095749.1"/>
</dbReference>
<evidence type="ECO:0000256" key="1">
    <source>
        <dbReference type="SAM" id="MobiDB-lite"/>
    </source>
</evidence>
<accession>A0ABY8AHG9</accession>
<evidence type="ECO:0000313" key="2">
    <source>
        <dbReference type="EMBL" id="WEB44485.1"/>
    </source>
</evidence>
<sequence length="79" mass="8389">MGQGAGHGAVGRGGTAESVHDLLRWQDRDMCKRHEDPTGVVLDSRTVRAWVNAPKDTTGLDPGKRARAASQALPPMSLA</sequence>
<dbReference type="Proteomes" id="UP001218629">
    <property type="component" value="Chromosome"/>
</dbReference>
<keyword evidence="3" id="KW-1185">Reference proteome</keyword>
<gene>
    <name evidence="2" type="ORF">MOV08_37825</name>
</gene>
<proteinExistence type="predicted"/>
<dbReference type="EMBL" id="CP095749">
    <property type="protein sequence ID" value="WEB44485.1"/>
    <property type="molecule type" value="Genomic_DNA"/>
</dbReference>
<name>A0ABY8AHG9_9ACTN</name>
<feature type="region of interest" description="Disordered" evidence="1">
    <location>
        <begin position="53"/>
        <end position="79"/>
    </location>
</feature>
<organism evidence="2 3">
    <name type="scientific">Streptomyces yunnanensis</name>
    <dbReference type="NCBI Taxonomy" id="156453"/>
    <lineage>
        <taxon>Bacteria</taxon>
        <taxon>Bacillati</taxon>
        <taxon>Actinomycetota</taxon>
        <taxon>Actinomycetes</taxon>
        <taxon>Kitasatosporales</taxon>
        <taxon>Streptomycetaceae</taxon>
        <taxon>Streptomyces</taxon>
    </lineage>
</organism>
<evidence type="ECO:0008006" key="4">
    <source>
        <dbReference type="Google" id="ProtNLM"/>
    </source>
</evidence>
<protein>
    <recommendedName>
        <fullName evidence="4">Transposase</fullName>
    </recommendedName>
</protein>